<proteinExistence type="predicted"/>
<dbReference type="Gene3D" id="2.60.40.3650">
    <property type="match status" value="1"/>
</dbReference>
<dbReference type="Pfam" id="PF13180">
    <property type="entry name" value="PDZ_2"/>
    <property type="match status" value="1"/>
</dbReference>
<dbReference type="EMBL" id="MQWD01000001">
    <property type="protein sequence ID" value="PAP77537.1"/>
    <property type="molecule type" value="Genomic_DNA"/>
</dbReference>
<dbReference type="SMART" id="SM00228">
    <property type="entry name" value="PDZ"/>
    <property type="match status" value="1"/>
</dbReference>
<feature type="signal peptide" evidence="1">
    <location>
        <begin position="1"/>
        <end position="21"/>
    </location>
</feature>
<name>A0A271J2K0_9BACT</name>
<keyword evidence="4" id="KW-1185">Reference proteome</keyword>
<dbReference type="Gene3D" id="2.30.42.10">
    <property type="match status" value="1"/>
</dbReference>
<evidence type="ECO:0000259" key="2">
    <source>
        <dbReference type="PROSITE" id="PS50106"/>
    </source>
</evidence>
<comment type="caution">
    <text evidence="3">The sequence shown here is derived from an EMBL/GenBank/DDBJ whole genome shotgun (WGS) entry which is preliminary data.</text>
</comment>
<dbReference type="Pfam" id="PF05299">
    <property type="entry name" value="Peptidase_M61"/>
    <property type="match status" value="1"/>
</dbReference>
<dbReference type="Gene3D" id="1.10.390.10">
    <property type="entry name" value="Neutral Protease Domain 2"/>
    <property type="match status" value="1"/>
</dbReference>
<dbReference type="Pfam" id="PF17899">
    <property type="entry name" value="Peptidase_M61_N"/>
    <property type="match status" value="1"/>
</dbReference>
<dbReference type="PIRSF" id="PIRSF016493">
    <property type="entry name" value="Glycyl_aminpptds"/>
    <property type="match status" value="1"/>
</dbReference>
<evidence type="ECO:0000256" key="1">
    <source>
        <dbReference type="SAM" id="SignalP"/>
    </source>
</evidence>
<sequence>MRRLLLLLVLATPLAAQPVHYDVSWPNAAAHETEFTATFAGVGEAPLHVVMSRTSPGRYALHEFAKNVFDVSATDGAGRPVGVQRVTPYEWVVWGHDGTVRFDYTLYANRADGTYAGVDTTHAHYNMPAAFVWARGLEGRPHQATFHPLPGWRVATQLVATDEPNTFEAPDLAYFMDSPTEVSAFDLYEWEQGGQTYRMALHHLGTDAEAEAYVEMAQDVIAEQAAVFGAYPEFDHGTYTFLADYLPWVAGDGMEHRNSTILTSTGSLAEPLGVLGTLAHEHFHAWNMERLRDAALEPFDFEAANMSENLWFGEGFTSYYDGLTRVRAGAMTLEEYAADMTGQLNYVLLSPARATRGPAEMSRMATFVDAASAIDEVAYNNTFVSYYTWGEILGFGLDLALRQRYDATLDDVMRTMWEEFGEHQHATTPARPYTAADIERVLGEVSGAPAWAADVFDRTIEAGGVLDYAALVEPAGLVLRPARPDHGWFGPVALQAGDGGSLVIAPVRPGTPAYAAGLSSGDRLLTVDGVAATSTQAVTDVLADAAPGDEVTVTYEQRGQIKTARVALLADPALELVTFEAAGRPVTDEIRAFREAWLGSKAG</sequence>
<reference evidence="3 4" key="1">
    <citation type="submission" date="2016-11" db="EMBL/GenBank/DDBJ databases">
        <title>Study of marine rhodopsin-containing bacteria.</title>
        <authorList>
            <person name="Yoshizawa S."/>
            <person name="Kumagai Y."/>
            <person name="Kogure K."/>
        </authorList>
    </citation>
    <scope>NUCLEOTIDE SEQUENCE [LARGE SCALE GENOMIC DNA]</scope>
    <source>
        <strain evidence="3 4">SAORIC-28</strain>
    </source>
</reference>
<dbReference type="Proteomes" id="UP000216339">
    <property type="component" value="Unassembled WGS sequence"/>
</dbReference>
<dbReference type="InterPro" id="IPR001478">
    <property type="entry name" value="PDZ"/>
</dbReference>
<feature type="domain" description="PDZ" evidence="2">
    <location>
        <begin position="478"/>
        <end position="557"/>
    </location>
</feature>
<dbReference type="InterPro" id="IPR040756">
    <property type="entry name" value="Peptidase_M61_N"/>
</dbReference>
<keyword evidence="1" id="KW-0732">Signal</keyword>
<gene>
    <name evidence="3" type="ORF">BSZ37_14350</name>
</gene>
<accession>A0A271J2K0</accession>
<dbReference type="InterPro" id="IPR027268">
    <property type="entry name" value="Peptidase_M4/M1_CTD_sf"/>
</dbReference>
<dbReference type="AlphaFoldDB" id="A0A271J2K0"/>
<dbReference type="SUPFAM" id="SSF50156">
    <property type="entry name" value="PDZ domain-like"/>
    <property type="match status" value="1"/>
</dbReference>
<protein>
    <recommendedName>
        <fullName evidence="2">PDZ domain-containing protein</fullName>
    </recommendedName>
</protein>
<feature type="chain" id="PRO_5012695932" description="PDZ domain-containing protein" evidence="1">
    <location>
        <begin position="22"/>
        <end position="603"/>
    </location>
</feature>
<dbReference type="RefSeq" id="WP_179299654.1">
    <property type="nucleotide sequence ID" value="NZ_MQWD01000001.1"/>
</dbReference>
<dbReference type="SUPFAM" id="SSF55486">
    <property type="entry name" value="Metalloproteases ('zincins'), catalytic domain"/>
    <property type="match status" value="1"/>
</dbReference>
<dbReference type="InterPro" id="IPR036034">
    <property type="entry name" value="PDZ_sf"/>
</dbReference>
<dbReference type="PROSITE" id="PS50106">
    <property type="entry name" value="PDZ"/>
    <property type="match status" value="1"/>
</dbReference>
<dbReference type="InterPro" id="IPR007963">
    <property type="entry name" value="Peptidase_M61_catalytic"/>
</dbReference>
<evidence type="ECO:0000313" key="3">
    <source>
        <dbReference type="EMBL" id="PAP77537.1"/>
    </source>
</evidence>
<evidence type="ECO:0000313" key="4">
    <source>
        <dbReference type="Proteomes" id="UP000216339"/>
    </source>
</evidence>
<dbReference type="InterPro" id="IPR024191">
    <property type="entry name" value="Peptidase_M61"/>
</dbReference>
<organism evidence="3 4">
    <name type="scientific">Rubrivirga marina</name>
    <dbReference type="NCBI Taxonomy" id="1196024"/>
    <lineage>
        <taxon>Bacteria</taxon>
        <taxon>Pseudomonadati</taxon>
        <taxon>Rhodothermota</taxon>
        <taxon>Rhodothermia</taxon>
        <taxon>Rhodothermales</taxon>
        <taxon>Rubricoccaceae</taxon>
        <taxon>Rubrivirga</taxon>
    </lineage>
</organism>